<dbReference type="InterPro" id="IPR016047">
    <property type="entry name" value="M23ase_b-sheet_dom"/>
</dbReference>
<organism evidence="2 3">
    <name type="scientific">Leeuwenhoekiella aequorea</name>
    <dbReference type="NCBI Taxonomy" id="283736"/>
    <lineage>
        <taxon>Bacteria</taxon>
        <taxon>Pseudomonadati</taxon>
        <taxon>Bacteroidota</taxon>
        <taxon>Flavobacteriia</taxon>
        <taxon>Flavobacteriales</taxon>
        <taxon>Flavobacteriaceae</taxon>
        <taxon>Leeuwenhoekiella</taxon>
    </lineage>
</organism>
<dbReference type="SUPFAM" id="SSF51261">
    <property type="entry name" value="Duplicated hybrid motif"/>
    <property type="match status" value="1"/>
</dbReference>
<dbReference type="InterPro" id="IPR011055">
    <property type="entry name" value="Dup_hybrid_motif"/>
</dbReference>
<dbReference type="Proteomes" id="UP000289238">
    <property type="component" value="Unassembled WGS sequence"/>
</dbReference>
<comment type="caution">
    <text evidence="2">The sequence shown here is derived from an EMBL/GenBank/DDBJ whole genome shotgun (WGS) entry which is preliminary data.</text>
</comment>
<gene>
    <name evidence="2" type="ORF">DSM00_218</name>
</gene>
<reference evidence="2 3" key="1">
    <citation type="submission" date="2018-07" db="EMBL/GenBank/DDBJ databases">
        <title>Leeuwenhoekiella genomics.</title>
        <authorList>
            <person name="Tahon G."/>
            <person name="Willems A."/>
        </authorList>
    </citation>
    <scope>NUCLEOTIDE SEQUENCE [LARGE SCALE GENOMIC DNA]</scope>
    <source>
        <strain evidence="2 3">LMG 22550</strain>
    </source>
</reference>
<dbReference type="AlphaFoldDB" id="A0A4Q0PC97"/>
<keyword evidence="2" id="KW-0378">Hydrolase</keyword>
<keyword evidence="3" id="KW-1185">Reference proteome</keyword>
<dbReference type="SMART" id="SM00287">
    <property type="entry name" value="SH3b"/>
    <property type="match status" value="1"/>
</dbReference>
<dbReference type="Gene3D" id="2.70.70.10">
    <property type="entry name" value="Glucose Permease (Domain IIA)"/>
    <property type="match status" value="1"/>
</dbReference>
<dbReference type="Pfam" id="PF08239">
    <property type="entry name" value="SH3_3"/>
    <property type="match status" value="1"/>
</dbReference>
<evidence type="ECO:0000259" key="1">
    <source>
        <dbReference type="SMART" id="SM00287"/>
    </source>
</evidence>
<dbReference type="Pfam" id="PF01551">
    <property type="entry name" value="Peptidase_M23"/>
    <property type="match status" value="1"/>
</dbReference>
<dbReference type="InterPro" id="IPR050570">
    <property type="entry name" value="Cell_wall_metabolism_enzyme"/>
</dbReference>
<dbReference type="PANTHER" id="PTHR21666">
    <property type="entry name" value="PEPTIDASE-RELATED"/>
    <property type="match status" value="1"/>
</dbReference>
<sequence length="376" mass="41824">MKNKLVLYFSIIAVFFVVSCDKITKATDFITQPTAREIYARNFKNDSVPYIKWNAAFKSALADSLNINSPYLETGKFNPEIYPVYSYEVSLEQGRVYNFMVETDSLNPLVFLNLYEKTQDSLHPYRLIEEAAHQEKKIRFSTKNEGVFKIIVQPELGAKSTFAFRLTSTPAYHFPVAGASANAIQSFWGATRDGGKRSHEGVDIFAARGTPVVASVPGFVGRTGNRGLGGKQVWLRERMFGNSLYYAHLDSIIARNGQRVEVGDTLGLVGNTGNARTTAPHLHFGIYSSGSGAINPYPFIKEESPIDQNSKVGDTTLTHRIRNNVANLRNAASAKANKIGEVTRNDTIRVLGKSNGWLHIETFNSQRAYLHESLVK</sequence>
<dbReference type="PROSITE" id="PS51257">
    <property type="entry name" value="PROKAR_LIPOPROTEIN"/>
    <property type="match status" value="1"/>
</dbReference>
<proteinExistence type="predicted"/>
<name>A0A4Q0PC97_9FLAO</name>
<dbReference type="Gene3D" id="2.30.30.40">
    <property type="entry name" value="SH3 Domains"/>
    <property type="match status" value="1"/>
</dbReference>
<dbReference type="PANTHER" id="PTHR21666:SF268">
    <property type="entry name" value="PEPTIDASE M23 DOMAIN-CONTAINING PROTEIN"/>
    <property type="match status" value="1"/>
</dbReference>
<dbReference type="RefSeq" id="WP_128756171.1">
    <property type="nucleotide sequence ID" value="NZ_QOVM01000001.1"/>
</dbReference>
<accession>A0A4Q0PC97</accession>
<evidence type="ECO:0000313" key="2">
    <source>
        <dbReference type="EMBL" id="RXG24430.1"/>
    </source>
</evidence>
<evidence type="ECO:0000313" key="3">
    <source>
        <dbReference type="Proteomes" id="UP000289238"/>
    </source>
</evidence>
<dbReference type="EMBL" id="QOVM01000001">
    <property type="protein sequence ID" value="RXG24430.1"/>
    <property type="molecule type" value="Genomic_DNA"/>
</dbReference>
<dbReference type="CDD" id="cd12797">
    <property type="entry name" value="M23_peptidase"/>
    <property type="match status" value="1"/>
</dbReference>
<dbReference type="OrthoDB" id="9810477at2"/>
<dbReference type="InterPro" id="IPR003646">
    <property type="entry name" value="SH3-like_bac-type"/>
</dbReference>
<feature type="domain" description="SH3b" evidence="1">
    <location>
        <begin position="316"/>
        <end position="375"/>
    </location>
</feature>
<protein>
    <submittedName>
        <fullName evidence="2">Murein DD-endopeptidase MepM/ murein hydrolase activator NlpD</fullName>
    </submittedName>
</protein>
<dbReference type="GO" id="GO:0004222">
    <property type="term" value="F:metalloendopeptidase activity"/>
    <property type="evidence" value="ECO:0007669"/>
    <property type="project" value="TreeGrafter"/>
</dbReference>